<proteinExistence type="predicted"/>
<dbReference type="STRING" id="35752.SAMN05421541_106515"/>
<dbReference type="PANTHER" id="PTHR10039:SF14">
    <property type="entry name" value="NACHT DOMAIN-CONTAINING PROTEIN"/>
    <property type="match status" value="1"/>
</dbReference>
<dbReference type="InterPro" id="IPR027417">
    <property type="entry name" value="P-loop_NTPase"/>
</dbReference>
<gene>
    <name evidence="1" type="ORF">SAMN05421541_106515</name>
</gene>
<evidence type="ECO:0008006" key="3">
    <source>
        <dbReference type="Google" id="ProtNLM"/>
    </source>
</evidence>
<dbReference type="RefSeq" id="WP_093615676.1">
    <property type="nucleotide sequence ID" value="NZ_BOMT01000027.1"/>
</dbReference>
<dbReference type="PANTHER" id="PTHR10039">
    <property type="entry name" value="AMELOGENIN"/>
    <property type="match status" value="1"/>
</dbReference>
<name>A0A1I2GEF8_9ACTN</name>
<evidence type="ECO:0000313" key="2">
    <source>
        <dbReference type="Proteomes" id="UP000199645"/>
    </source>
</evidence>
<dbReference type="OrthoDB" id="3369601at2"/>
<dbReference type="Gene3D" id="1.25.40.10">
    <property type="entry name" value="Tetratricopeptide repeat domain"/>
    <property type="match status" value="1"/>
</dbReference>
<sequence length="1318" mass="142564">MVLEQQATATDGGAVWQAGRDIITGNVFTGSFARLIDAWIPPDAVFDEAQISQFTGREWLIDRIDRFIRRHDRGYVVIQAPAGIGKTALAAWLAAERGWPCHFTRRRKGNVAATALRNLAAQIIAGYQLSDRFTPGGMLPETAGEPGWFDQVLRAGAAAATAAGQKLVVVVDGLDEAETFDGDLPLGLPTRLPRGVIMVVTCRTGSRLLGMRLPWEKTTFELADERNLADMRHFLERTAGGDGEIAGRLATAGVTTGDFVAGLLDRSGGVWVYLRYILDALRLDLHSPLEIDQLPPDLITYYTEQLLPDDDEDTTRTRLLVTLAAVTEPLPVTVLAELAGLPESDVERLCSEPLRPFLTCTTVGDDRRYAIYHVSLRDYLHGAYLDSMLEADQARAGRLARRCRAAHSRIADHYLRSWGGLHAGLPGLAADPGIAARHGGYPLRNLVLHLDRAQRDDDLHRLLATDDGARNLWYAAHDHAGTLVDYVTDLRRAQRLVAAEVDADVRATRPATGFGLELRYTMMQAATVSLTNNIPPALAATLVEHGMWSVERALGHARRFRVPILRCELLSRLLPHLPPAERDAVAAEAIRSVEAIDPAGRAWAHVNVVSHHPAPVPEAFVSAAVDAAVAADDDELLAEALAELAPNLGAQSGRAITLSATLMPEGRRVWVWRWLLPYLGREQVEAVLGLSRMLTDETERGLVIEAAGALDRPPPAADLLDLARSLGAAGVRAVALTIGVPLLAAADRPAVLAEALEAARACADPADRAWALGQTAAVSPGEQRSALLGEALAVAASVPDPVDRVRVTTGMVEHLDAARVPEILAELLDLVDSVSAGPGRAVMLGHLTEVADDRTAELIIERAGAVAEGRAREELLTDWAHACQERHLARVLRCVRDRLDVVDRVEPLKVLARRAAPALTTEILEEVARLPSAYRRFDVLTWLAPGLPAGLFGAAMDMVTAISDEEGRAQLLTVLAESVPEQRSALVREAVGAARGLAGPGRAKALTRIAVNVREPERSRLLDEALSDAQRVSRPWQRFVALVAVAEHLDGLSRDRAVTMALAAARDSDFANPRSFALSEIARLRPADAPELLKEAVAAAREHPDPVERPPLLAQVAGRMPAGPERGALLREAIAQVGDGGSWQRRITRVALRIVDLLPEPTVIACLAAVESFINERDLPDILLQVVRRLPEPLITEAVEAGMSISARMPVEIVVGQFVPYLPGKPREIALRHLLSVAFAGPARQGVLREGARAWPARLGPGELDIVRRCLDGTDLDDCFAVLASAGDLLERIAGPRAHREVLDEVRLVQRWWPGSAG</sequence>
<accession>A0A1I2GEF8</accession>
<dbReference type="Gene3D" id="3.40.50.300">
    <property type="entry name" value="P-loop containing nucleotide triphosphate hydrolases"/>
    <property type="match status" value="1"/>
</dbReference>
<evidence type="ECO:0000313" key="1">
    <source>
        <dbReference type="EMBL" id="SFF16164.1"/>
    </source>
</evidence>
<organism evidence="1 2">
    <name type="scientific">Actinoplanes philippinensis</name>
    <dbReference type="NCBI Taxonomy" id="35752"/>
    <lineage>
        <taxon>Bacteria</taxon>
        <taxon>Bacillati</taxon>
        <taxon>Actinomycetota</taxon>
        <taxon>Actinomycetes</taxon>
        <taxon>Micromonosporales</taxon>
        <taxon>Micromonosporaceae</taxon>
        <taxon>Actinoplanes</taxon>
    </lineage>
</organism>
<protein>
    <recommendedName>
        <fullName evidence="3">AAA ATPase domain-containing protein</fullName>
    </recommendedName>
</protein>
<dbReference type="SUPFAM" id="SSF52540">
    <property type="entry name" value="P-loop containing nucleoside triphosphate hydrolases"/>
    <property type="match status" value="1"/>
</dbReference>
<dbReference type="EMBL" id="FONV01000006">
    <property type="protein sequence ID" value="SFF16164.1"/>
    <property type="molecule type" value="Genomic_DNA"/>
</dbReference>
<dbReference type="Proteomes" id="UP000199645">
    <property type="component" value="Unassembled WGS sequence"/>
</dbReference>
<reference evidence="1 2" key="1">
    <citation type="submission" date="2016-10" db="EMBL/GenBank/DDBJ databases">
        <authorList>
            <person name="de Groot N.N."/>
        </authorList>
    </citation>
    <scope>NUCLEOTIDE SEQUENCE [LARGE SCALE GENOMIC DNA]</scope>
    <source>
        <strain evidence="1 2">DSM 43019</strain>
    </source>
</reference>
<dbReference type="InterPro" id="IPR011990">
    <property type="entry name" value="TPR-like_helical_dom_sf"/>
</dbReference>
<keyword evidence="2" id="KW-1185">Reference proteome</keyword>